<sequence>MGPGGGRRVILRDRVVVPLAGALALYGGLMLLIIVAMTMINTAGFGLDALARHWGGAVSGLSGYEEIVALLVGGAALSFLPWCQVRGGHVVVDLFTQRLPRRVTAAIDRVGQGLTALLALGLGTRMIEGMLEARADGVVSSVHSWPEWPFWVPGIVATLAWSLTAAVLTVTGVDPSEPGSTEMEHG</sequence>
<dbReference type="GO" id="GO:0022857">
    <property type="term" value="F:transmembrane transporter activity"/>
    <property type="evidence" value="ECO:0007669"/>
    <property type="project" value="UniProtKB-UniRule"/>
</dbReference>
<evidence type="ECO:0000259" key="8">
    <source>
        <dbReference type="Pfam" id="PF04290"/>
    </source>
</evidence>
<evidence type="ECO:0000256" key="6">
    <source>
        <dbReference type="ARBA" id="ARBA00023136"/>
    </source>
</evidence>
<evidence type="ECO:0000256" key="3">
    <source>
        <dbReference type="ARBA" id="ARBA00022475"/>
    </source>
</evidence>
<comment type="subcellular location">
    <subcellularLocation>
        <location evidence="7">Cell inner membrane</location>
        <topology evidence="7">Multi-pass membrane protein</topology>
    </subcellularLocation>
    <subcellularLocation>
        <location evidence="1">Cell membrane</location>
        <topology evidence="1">Multi-pass membrane protein</topology>
    </subcellularLocation>
</comment>
<evidence type="ECO:0000256" key="2">
    <source>
        <dbReference type="ARBA" id="ARBA00022448"/>
    </source>
</evidence>
<accession>A0A7W6W957</accession>
<dbReference type="InterPro" id="IPR055348">
    <property type="entry name" value="DctQ"/>
</dbReference>
<dbReference type="RefSeq" id="WP_184043444.1">
    <property type="nucleotide sequence ID" value="NZ_JACIGK010000008.1"/>
</dbReference>
<comment type="caution">
    <text evidence="7">Lacks conserved residue(s) required for the propagation of feature annotation.</text>
</comment>
<comment type="similarity">
    <text evidence="7">Belongs to the TRAP transporter small permease family.</text>
</comment>
<comment type="subunit">
    <text evidence="7">The complex comprises the extracytoplasmic solute receptor protein and the two transmembrane proteins.</text>
</comment>
<evidence type="ECO:0000256" key="1">
    <source>
        <dbReference type="ARBA" id="ARBA00004651"/>
    </source>
</evidence>
<keyword evidence="6 7" id="KW-0472">Membrane</keyword>
<reference evidence="9 10" key="1">
    <citation type="submission" date="2020-08" db="EMBL/GenBank/DDBJ databases">
        <title>Genome sequencing of Purple Non-Sulfur Bacteria from various extreme environments.</title>
        <authorList>
            <person name="Mayer M."/>
        </authorList>
    </citation>
    <scope>NUCLEOTIDE SEQUENCE [LARGE SCALE GENOMIC DNA]</scope>
    <source>
        <strain evidence="9 10">JA131</strain>
    </source>
</reference>
<keyword evidence="7" id="KW-0997">Cell inner membrane</keyword>
<keyword evidence="5 7" id="KW-1133">Transmembrane helix</keyword>
<comment type="caution">
    <text evidence="9">The sequence shown here is derived from an EMBL/GenBank/DDBJ whole genome shotgun (WGS) entry which is preliminary data.</text>
</comment>
<dbReference type="AlphaFoldDB" id="A0A7W6W957"/>
<evidence type="ECO:0000313" key="10">
    <source>
        <dbReference type="Proteomes" id="UP000554286"/>
    </source>
</evidence>
<gene>
    <name evidence="9" type="ORF">GGD89_001384</name>
</gene>
<dbReference type="Pfam" id="PF04290">
    <property type="entry name" value="DctQ"/>
    <property type="match status" value="1"/>
</dbReference>
<dbReference type="Proteomes" id="UP000554286">
    <property type="component" value="Unassembled WGS sequence"/>
</dbReference>
<proteinExistence type="inferred from homology"/>
<keyword evidence="10" id="KW-1185">Reference proteome</keyword>
<keyword evidence="3" id="KW-1003">Cell membrane</keyword>
<organism evidence="9 10">
    <name type="scientific">Roseospira visakhapatnamensis</name>
    <dbReference type="NCBI Taxonomy" id="390880"/>
    <lineage>
        <taxon>Bacteria</taxon>
        <taxon>Pseudomonadati</taxon>
        <taxon>Pseudomonadota</taxon>
        <taxon>Alphaproteobacteria</taxon>
        <taxon>Rhodospirillales</taxon>
        <taxon>Rhodospirillaceae</taxon>
        <taxon>Roseospira</taxon>
    </lineage>
</organism>
<evidence type="ECO:0000256" key="5">
    <source>
        <dbReference type="ARBA" id="ARBA00022989"/>
    </source>
</evidence>
<feature type="transmembrane region" description="Helical" evidence="7">
    <location>
        <begin position="21"/>
        <end position="47"/>
    </location>
</feature>
<comment type="function">
    <text evidence="7">Part of the tripartite ATP-independent periplasmic (TRAP) transport system.</text>
</comment>
<dbReference type="EMBL" id="JACIGK010000008">
    <property type="protein sequence ID" value="MBB4265760.1"/>
    <property type="molecule type" value="Genomic_DNA"/>
</dbReference>
<evidence type="ECO:0000256" key="4">
    <source>
        <dbReference type="ARBA" id="ARBA00022692"/>
    </source>
</evidence>
<dbReference type="GO" id="GO:0005886">
    <property type="term" value="C:plasma membrane"/>
    <property type="evidence" value="ECO:0007669"/>
    <property type="project" value="UniProtKB-SubCell"/>
</dbReference>
<evidence type="ECO:0000313" key="9">
    <source>
        <dbReference type="EMBL" id="MBB4265760.1"/>
    </source>
</evidence>
<keyword evidence="4 7" id="KW-0812">Transmembrane</keyword>
<protein>
    <recommendedName>
        <fullName evidence="7">TRAP transporter small permease protein</fullName>
    </recommendedName>
</protein>
<name>A0A7W6W957_9PROT</name>
<evidence type="ECO:0000256" key="7">
    <source>
        <dbReference type="RuleBase" id="RU369079"/>
    </source>
</evidence>
<keyword evidence="2 7" id="KW-0813">Transport</keyword>
<feature type="domain" description="Tripartite ATP-independent periplasmic transporters DctQ component" evidence="8">
    <location>
        <begin position="63"/>
        <end position="167"/>
    </location>
</feature>